<evidence type="ECO:0000313" key="2">
    <source>
        <dbReference type="EMBL" id="PIP68851.1"/>
    </source>
</evidence>
<dbReference type="AlphaFoldDB" id="A0A2H0CGD3"/>
<organism evidence="2 3">
    <name type="scientific">Candidatus Nomurabacteria bacterium CG22_combo_CG10-13_8_21_14_all_32_8</name>
    <dbReference type="NCBI Taxonomy" id="1974732"/>
    <lineage>
        <taxon>Bacteria</taxon>
        <taxon>Candidatus Nomuraibacteriota</taxon>
    </lineage>
</organism>
<proteinExistence type="predicted"/>
<evidence type="ECO:0008006" key="4">
    <source>
        <dbReference type="Google" id="ProtNLM"/>
    </source>
</evidence>
<evidence type="ECO:0000313" key="3">
    <source>
        <dbReference type="Proteomes" id="UP000229176"/>
    </source>
</evidence>
<keyword evidence="1" id="KW-0812">Transmembrane</keyword>
<dbReference type="Proteomes" id="UP000229176">
    <property type="component" value="Unassembled WGS sequence"/>
</dbReference>
<evidence type="ECO:0000256" key="1">
    <source>
        <dbReference type="SAM" id="Phobius"/>
    </source>
</evidence>
<dbReference type="PROSITE" id="PS51257">
    <property type="entry name" value="PROKAR_LIPOPROTEIN"/>
    <property type="match status" value="1"/>
</dbReference>
<protein>
    <recommendedName>
        <fullName evidence="4">Type 4a pilus biogenesis protein PilO</fullName>
    </recommendedName>
</protein>
<keyword evidence="1" id="KW-0472">Membrane</keyword>
<keyword evidence="1" id="KW-1133">Transmembrane helix</keyword>
<gene>
    <name evidence="2" type="ORF">COW91_02650</name>
</gene>
<accession>A0A2H0CGD3</accession>
<dbReference type="EMBL" id="PCTI01000043">
    <property type="protein sequence ID" value="PIP68851.1"/>
    <property type="molecule type" value="Genomic_DNA"/>
</dbReference>
<comment type="caution">
    <text evidence="2">The sequence shown here is derived from an EMBL/GenBank/DDBJ whole genome shotgun (WGS) entry which is preliminary data.</text>
</comment>
<reference evidence="2 3" key="1">
    <citation type="submission" date="2017-09" db="EMBL/GenBank/DDBJ databases">
        <title>Depth-based differentiation of microbial function through sediment-hosted aquifers and enrichment of novel symbionts in the deep terrestrial subsurface.</title>
        <authorList>
            <person name="Probst A.J."/>
            <person name="Ladd B."/>
            <person name="Jarett J.K."/>
            <person name="Geller-Mcgrath D.E."/>
            <person name="Sieber C.M."/>
            <person name="Emerson J.B."/>
            <person name="Anantharaman K."/>
            <person name="Thomas B.C."/>
            <person name="Malmstrom R."/>
            <person name="Stieglmeier M."/>
            <person name="Klingl A."/>
            <person name="Woyke T."/>
            <person name="Ryan C.M."/>
            <person name="Banfield J.F."/>
        </authorList>
    </citation>
    <scope>NUCLEOTIDE SEQUENCE [LARGE SCALE GENOMIC DNA]</scope>
    <source>
        <strain evidence="2">CG22_combo_CG10-13_8_21_14_all_32_8</strain>
    </source>
</reference>
<sequence length="177" mass="20584">MQFIFQKKSFILSVVFFIFSCFVFLFLYRVIDNNKEDSRLTQEKWQTEDIQRKNAKSLFDSIKTVETERALFETHFVQSSDIVPFLDTIERMVEKVGIKAEVVSVDIAKDKLSLMIEIKAVGSFEIIYKLIMLLENSPYDLEFVSVNMQHLDAGDLSISEKSQWGAIFQVKLLSFIN</sequence>
<name>A0A2H0CGD3_9BACT</name>
<feature type="transmembrane region" description="Helical" evidence="1">
    <location>
        <begin position="12"/>
        <end position="31"/>
    </location>
</feature>